<keyword evidence="3" id="KW-1185">Reference proteome</keyword>
<keyword evidence="1" id="KW-0732">Signal</keyword>
<dbReference type="AlphaFoldDB" id="A0AAE9FPX1"/>
<dbReference type="EMBL" id="CP092625">
    <property type="protein sequence ID" value="UMM44542.1"/>
    <property type="molecule type" value="Genomic_DNA"/>
</dbReference>
<dbReference type="PANTHER" id="PTHR31330">
    <property type="entry name" value="NEMATODE SPECIFIC PEPTIDE FAMILY, GROUP C"/>
    <property type="match status" value="1"/>
</dbReference>
<name>A0AAE9FPX1_CAEBR</name>
<organism evidence="2 3">
    <name type="scientific">Caenorhabditis briggsae</name>
    <dbReference type="NCBI Taxonomy" id="6238"/>
    <lineage>
        <taxon>Eukaryota</taxon>
        <taxon>Metazoa</taxon>
        <taxon>Ecdysozoa</taxon>
        <taxon>Nematoda</taxon>
        <taxon>Chromadorea</taxon>
        <taxon>Rhabditida</taxon>
        <taxon>Rhabditina</taxon>
        <taxon>Rhabditomorpha</taxon>
        <taxon>Rhabditoidea</taxon>
        <taxon>Rhabditidae</taxon>
        <taxon>Peloderinae</taxon>
        <taxon>Caenorhabditis</taxon>
    </lineage>
</organism>
<reference evidence="2 3" key="1">
    <citation type="submission" date="2022-04" db="EMBL/GenBank/DDBJ databases">
        <title>Chromosome-level reference genomes for two strains of Caenorhabditis briggsae: an improved platform for comparative genomics.</title>
        <authorList>
            <person name="Stevens L."/>
            <person name="Andersen E."/>
        </authorList>
    </citation>
    <scope>NUCLEOTIDE SEQUENCE [LARGE SCALE GENOMIC DNA]</scope>
    <source>
        <strain evidence="2">VX34</strain>
        <tissue evidence="2">Whole-organism</tissue>
    </source>
</reference>
<evidence type="ECO:0000256" key="1">
    <source>
        <dbReference type="SAM" id="SignalP"/>
    </source>
</evidence>
<proteinExistence type="predicted"/>
<gene>
    <name evidence="2" type="ORF">L5515_019676</name>
</gene>
<evidence type="ECO:0008006" key="4">
    <source>
        <dbReference type="Google" id="ProtNLM"/>
    </source>
</evidence>
<evidence type="ECO:0000313" key="3">
    <source>
        <dbReference type="Proteomes" id="UP000829354"/>
    </source>
</evidence>
<evidence type="ECO:0000313" key="2">
    <source>
        <dbReference type="EMBL" id="UMM44542.1"/>
    </source>
</evidence>
<dbReference type="InterPro" id="IPR056674">
    <property type="entry name" value="DUF7772"/>
</dbReference>
<sequence length="67" mass="7437">MYSAHLKMFCFSPSASVTLVICQQYCSSVQGAASYDNRAPWDSYDLDSNRTCYNLGVHNRAAVYDGS</sequence>
<protein>
    <recommendedName>
        <fullName evidence="4">Secreted protein</fullName>
    </recommendedName>
</protein>
<dbReference type="Proteomes" id="UP000829354">
    <property type="component" value="Chromosome X"/>
</dbReference>
<feature type="signal peptide" evidence="1">
    <location>
        <begin position="1"/>
        <end position="22"/>
    </location>
</feature>
<dbReference type="Pfam" id="PF24977">
    <property type="entry name" value="DUF7772"/>
    <property type="match status" value="1"/>
</dbReference>
<feature type="chain" id="PRO_5042250649" description="Secreted protein" evidence="1">
    <location>
        <begin position="23"/>
        <end position="67"/>
    </location>
</feature>
<dbReference type="PANTHER" id="PTHR31330:SF1">
    <property type="entry name" value="NEMATODE SPECIFIC PEPTIDE FAMILY, GROUP C"/>
    <property type="match status" value="1"/>
</dbReference>
<accession>A0AAE9FPX1</accession>